<evidence type="ECO:0000256" key="1">
    <source>
        <dbReference type="SAM" id="Coils"/>
    </source>
</evidence>
<proteinExistence type="predicted"/>
<protein>
    <submittedName>
        <fullName evidence="2">Uncharacterized protein</fullName>
    </submittedName>
</protein>
<gene>
    <name evidence="2" type="ORF">EVG22_31940</name>
</gene>
<dbReference type="Proteomes" id="UP000501374">
    <property type="component" value="Chromosome"/>
</dbReference>
<dbReference type="EMBL" id="CP035727">
    <property type="protein sequence ID" value="QIW22515.1"/>
    <property type="molecule type" value="Genomic_DNA"/>
</dbReference>
<accession>A0A6H0TQB8</accession>
<dbReference type="AlphaFoldDB" id="A0A6H0TQB8"/>
<keyword evidence="1" id="KW-0175">Coiled coil</keyword>
<sequence>MDKHEQELRQKVADLKAKAEEFNNSGKYKDAKAKIEEAQNAKNEFDNYLAMKQIQVPAPVNSQTGALPPSPVNNEDSEIHKLKSGQDLKITEAGIIVDLNPNAASVAENDLLFITQAQLDEGKTGVALNQVKTIYVEKTSGQNDILVKNFYKKKYGQNSLDGFKGLFTDLFAHLTDICSSKSCSCMSYRN</sequence>
<reference evidence="3" key="1">
    <citation type="submission" date="2019-02" db="EMBL/GenBank/DDBJ databases">
        <title>Structural and Functional analysis of Lanthipeptide from Bacillus thuringiensis serovar andalousiensis B23193.</title>
        <authorList>
            <person name="Andreeva J.V."/>
            <person name="Grigoreva A."/>
        </authorList>
    </citation>
    <scope>NUCLEOTIDE SEQUENCE [LARGE SCALE GENOMIC DNA]</scope>
    <source>
        <strain evidence="3">B23193</strain>
    </source>
</reference>
<feature type="coiled-coil region" evidence="1">
    <location>
        <begin position="1"/>
        <end position="48"/>
    </location>
</feature>
<evidence type="ECO:0000313" key="3">
    <source>
        <dbReference type="Proteomes" id="UP000501374"/>
    </source>
</evidence>
<organism evidence="2 3">
    <name type="scientific">Bacillus thuringiensis serovar andalousiensis</name>
    <dbReference type="NCBI Taxonomy" id="257985"/>
    <lineage>
        <taxon>Bacteria</taxon>
        <taxon>Bacillati</taxon>
        <taxon>Bacillota</taxon>
        <taxon>Bacilli</taxon>
        <taxon>Bacillales</taxon>
        <taxon>Bacillaceae</taxon>
        <taxon>Bacillus</taxon>
        <taxon>Bacillus cereus group</taxon>
    </lineage>
</organism>
<name>A0A6H0TQB8_BACTU</name>
<evidence type="ECO:0000313" key="2">
    <source>
        <dbReference type="EMBL" id="QIW22515.1"/>
    </source>
</evidence>